<dbReference type="eggNOG" id="COG4842">
    <property type="taxonomic scope" value="Bacteria"/>
</dbReference>
<comment type="similarity">
    <text evidence="1">Belongs to the peptidase C2 family.</text>
</comment>
<evidence type="ECO:0000256" key="1">
    <source>
        <dbReference type="ARBA" id="ARBA00007623"/>
    </source>
</evidence>
<dbReference type="Proteomes" id="UP000023067">
    <property type="component" value="Unassembled WGS sequence"/>
</dbReference>
<dbReference type="STRING" id="396014.BF93_03685"/>
<evidence type="ECO:0000313" key="5">
    <source>
        <dbReference type="Proteomes" id="UP000023067"/>
    </source>
</evidence>
<feature type="active site" evidence="2">
    <location>
        <position position="321"/>
    </location>
</feature>
<name>Z9JR51_9MICO</name>
<dbReference type="SUPFAM" id="SSF54001">
    <property type="entry name" value="Cysteine proteinases"/>
    <property type="match status" value="1"/>
</dbReference>
<dbReference type="Pfam" id="PF00648">
    <property type="entry name" value="Peptidase_C2"/>
    <property type="match status" value="1"/>
</dbReference>
<evidence type="ECO:0000313" key="4">
    <source>
        <dbReference type="EMBL" id="EWS80493.1"/>
    </source>
</evidence>
<dbReference type="OrthoDB" id="4617536at2"/>
<keyword evidence="2" id="KW-0645">Protease</keyword>
<comment type="caution">
    <text evidence="4">The sequence shown here is derived from an EMBL/GenBank/DDBJ whole genome shotgun (WGS) entry which is preliminary data.</text>
</comment>
<feature type="active site" evidence="2">
    <location>
        <position position="339"/>
    </location>
</feature>
<dbReference type="GO" id="GO:0006508">
    <property type="term" value="P:proteolysis"/>
    <property type="evidence" value="ECO:0007669"/>
    <property type="project" value="UniProtKB-KW"/>
</dbReference>
<dbReference type="InterPro" id="IPR038765">
    <property type="entry name" value="Papain-like_cys_pep_sf"/>
</dbReference>
<evidence type="ECO:0000259" key="3">
    <source>
        <dbReference type="PROSITE" id="PS50203"/>
    </source>
</evidence>
<dbReference type="GO" id="GO:0004198">
    <property type="term" value="F:calcium-dependent cysteine-type endopeptidase activity"/>
    <property type="evidence" value="ECO:0007669"/>
    <property type="project" value="InterPro"/>
</dbReference>
<organism evidence="4 5">
    <name type="scientific">Brachybacterium phenoliresistens</name>
    <dbReference type="NCBI Taxonomy" id="396014"/>
    <lineage>
        <taxon>Bacteria</taxon>
        <taxon>Bacillati</taxon>
        <taxon>Actinomycetota</taxon>
        <taxon>Actinomycetes</taxon>
        <taxon>Micrococcales</taxon>
        <taxon>Dermabacteraceae</taxon>
        <taxon>Brachybacterium</taxon>
    </lineage>
</organism>
<evidence type="ECO:0000256" key="2">
    <source>
        <dbReference type="PROSITE-ProRule" id="PRU00239"/>
    </source>
</evidence>
<dbReference type="RefSeq" id="WP_038373436.1">
    <property type="nucleotide sequence ID" value="NZ_KK069999.1"/>
</dbReference>
<proteinExistence type="inferred from homology"/>
<keyword evidence="2" id="KW-0378">Hydrolase</keyword>
<dbReference type="InterPro" id="IPR000169">
    <property type="entry name" value="Pept_cys_AS"/>
</dbReference>
<sequence>MGGFLGADTDQLIGAGETMEQRGVRLEEIGEALSAAIARASWTGPDRDRFCESFEASVLPLIREASVRLGTGARALYRHAAQQDLASSADGSIDSARYAELLEGESWSDIINWAQDAWEKTPFDDPMTIDDLGGRYVDSPEGAGFDPADVDLSAEAIGSQVMRQGTLGDCWFLAGLMAAAQSDPEFLARNITLREDGTWDVTLYEDGEPVTVTVSPDELVRDGARVDNDGSGNFWDDDEIGYMSIYEQAAINHLGPDYESVIADTPQAGLELITGAGANGSDILGGQPSAEDLHRALETGAPITVMTDPIMPFRGDLASAHVYQVQSVDPETEEVVLVNPWGDGAGKPHLVTVPMDFFYGNNIVMTGVGAPPEDWG</sequence>
<dbReference type="PATRIC" id="fig|396014.3.peg.2768"/>
<dbReference type="EMBL" id="JDYK01000015">
    <property type="protein sequence ID" value="EWS80493.1"/>
    <property type="molecule type" value="Genomic_DNA"/>
</dbReference>
<dbReference type="HOGENOM" id="CLU_735028_0_0_11"/>
<gene>
    <name evidence="4" type="ORF">BF93_03685</name>
</gene>
<feature type="active site" evidence="2">
    <location>
        <position position="170"/>
    </location>
</feature>
<accession>Z9JR51</accession>
<dbReference type="AlphaFoldDB" id="Z9JR51"/>
<dbReference type="PROSITE" id="PS50203">
    <property type="entry name" value="CALPAIN_CAT"/>
    <property type="match status" value="1"/>
</dbReference>
<reference evidence="4 5" key="1">
    <citation type="submission" date="2014-02" db="EMBL/GenBank/DDBJ databases">
        <title>Genome sequence of Brachybacterium phenoliresistens strain W13A50.</title>
        <authorList>
            <person name="Wang X."/>
        </authorList>
    </citation>
    <scope>NUCLEOTIDE SEQUENCE [LARGE SCALE GENOMIC DNA]</scope>
    <source>
        <strain evidence="4 5">W13A50</strain>
    </source>
</reference>
<feature type="domain" description="Calpain catalytic" evidence="3">
    <location>
        <begin position="162"/>
        <end position="343"/>
    </location>
</feature>
<dbReference type="InterPro" id="IPR001300">
    <property type="entry name" value="Peptidase_C2_calpain_cat"/>
</dbReference>
<keyword evidence="5" id="KW-1185">Reference proteome</keyword>
<protein>
    <recommendedName>
        <fullName evidence="3">Calpain catalytic domain-containing protein</fullName>
    </recommendedName>
</protein>
<keyword evidence="2" id="KW-0788">Thiol protease</keyword>
<dbReference type="PROSITE" id="PS00139">
    <property type="entry name" value="THIOL_PROTEASE_CYS"/>
    <property type="match status" value="1"/>
</dbReference>